<accession>A0A2T8I974</accession>
<sequence length="63" mass="6968">MLAQLLPCPPPCEVLISDLVCFIYLREFGEASDGSKQILSPCAIRHHAALKGSSPGRHFWKEC</sequence>
<organism evidence="1">
    <name type="scientific">Panicum hallii</name>
    <dbReference type="NCBI Taxonomy" id="206008"/>
    <lineage>
        <taxon>Eukaryota</taxon>
        <taxon>Viridiplantae</taxon>
        <taxon>Streptophyta</taxon>
        <taxon>Embryophyta</taxon>
        <taxon>Tracheophyta</taxon>
        <taxon>Spermatophyta</taxon>
        <taxon>Magnoliopsida</taxon>
        <taxon>Liliopsida</taxon>
        <taxon>Poales</taxon>
        <taxon>Poaceae</taxon>
        <taxon>PACMAD clade</taxon>
        <taxon>Panicoideae</taxon>
        <taxon>Panicodae</taxon>
        <taxon>Paniceae</taxon>
        <taxon>Panicinae</taxon>
        <taxon>Panicum</taxon>
        <taxon>Panicum sect. Panicum</taxon>
    </lineage>
</organism>
<dbReference type="EMBL" id="CM008053">
    <property type="protein sequence ID" value="PVH34201.1"/>
    <property type="molecule type" value="Genomic_DNA"/>
</dbReference>
<evidence type="ECO:0000313" key="1">
    <source>
        <dbReference type="EMBL" id="PVH34201.1"/>
    </source>
</evidence>
<name>A0A2T8I974_9POAL</name>
<reference evidence="1" key="1">
    <citation type="submission" date="2018-04" db="EMBL/GenBank/DDBJ databases">
        <title>WGS assembly of Panicum hallii.</title>
        <authorList>
            <person name="Lovell J."/>
            <person name="Jenkins J."/>
            <person name="Lowry D."/>
            <person name="Mamidi S."/>
            <person name="Sreedasyam A."/>
            <person name="Weng X."/>
            <person name="Barry K."/>
            <person name="Bonette J."/>
            <person name="Campitelli B."/>
            <person name="Daum C."/>
            <person name="Gordon S."/>
            <person name="Gould B."/>
            <person name="Lipzen A."/>
            <person name="Macqueen A."/>
            <person name="Palacio-Mejia J."/>
            <person name="Plott C."/>
            <person name="Shakirov E."/>
            <person name="Shu S."/>
            <person name="Yoshinaga Y."/>
            <person name="Zane M."/>
            <person name="Rokhsar D."/>
            <person name="Grimwood J."/>
            <person name="Schmutz J."/>
            <person name="Juenger T."/>
        </authorList>
    </citation>
    <scope>NUCLEOTIDE SEQUENCE [LARGE SCALE GENOMIC DNA]</scope>
    <source>
        <strain evidence="1">FIL2</strain>
    </source>
</reference>
<dbReference type="Proteomes" id="UP000243499">
    <property type="component" value="Chromosome 8"/>
</dbReference>
<proteinExistence type="predicted"/>
<gene>
    <name evidence="1" type="ORF">PAHAL_8G170000</name>
</gene>
<dbReference type="Gramene" id="PVH34201">
    <property type="protein sequence ID" value="PVH34201"/>
    <property type="gene ID" value="PAHAL_8G170000"/>
</dbReference>
<protein>
    <submittedName>
        <fullName evidence="1">Uncharacterized protein</fullName>
    </submittedName>
</protein>
<dbReference type="AlphaFoldDB" id="A0A2T8I974"/>